<gene>
    <name evidence="2" type="ORF">Staley_16</name>
</gene>
<keyword evidence="1" id="KW-0472">Membrane</keyword>
<organism evidence="2 3">
    <name type="scientific">Bacillus phage Staley</name>
    <dbReference type="NCBI Taxonomy" id="1406792"/>
    <lineage>
        <taxon>Viruses</taxon>
        <taxon>Duplodnaviria</taxon>
        <taxon>Heunggongvirae</taxon>
        <taxon>Uroviricota</taxon>
        <taxon>Caudoviricetes</taxon>
        <taxon>Slashvirus</taxon>
        <taxon>Slashvirus staley</taxon>
    </lineage>
</organism>
<name>U5PXR0_9CAUD</name>
<dbReference type="OrthoDB" id="41025at10239"/>
<dbReference type="RefSeq" id="YP_008770730.1">
    <property type="nucleotide sequence ID" value="NC_022767.1"/>
</dbReference>
<dbReference type="Proteomes" id="UP000017658">
    <property type="component" value="Segment"/>
</dbReference>
<feature type="transmembrane region" description="Helical" evidence="1">
    <location>
        <begin position="30"/>
        <end position="50"/>
    </location>
</feature>
<proteinExistence type="predicted"/>
<dbReference type="KEGG" id="vg:17959485"/>
<keyword evidence="1" id="KW-1133">Transmembrane helix</keyword>
<sequence length="55" mass="6540">MDHFAFYATRVLCVVAMAYCFHFGIKERRFFPSVIFILVGCWLLDIIIQLEELRP</sequence>
<feature type="transmembrane region" description="Helical" evidence="1">
    <location>
        <begin position="6"/>
        <end position="23"/>
    </location>
</feature>
<reference evidence="2 3" key="1">
    <citation type="journal article" date="2013" name="Genome Announc.">
        <title>Complete Genome of Bacillus megaterium Siphophage Staley.</title>
        <authorList>
            <person name="Hastings W.J."/>
            <person name="Ritter M.A."/>
            <person name="Chamakura K.R."/>
            <person name="Kuty Everett G.F."/>
        </authorList>
    </citation>
    <scope>NUCLEOTIDE SEQUENCE [LARGE SCALE GENOMIC DNA]</scope>
</reference>
<evidence type="ECO:0000313" key="2">
    <source>
        <dbReference type="EMBL" id="AGY48699.1"/>
    </source>
</evidence>
<keyword evidence="3" id="KW-1185">Reference proteome</keyword>
<keyword evidence="1" id="KW-0812">Transmembrane</keyword>
<accession>U5PXR0</accession>
<dbReference type="GeneID" id="17959485"/>
<dbReference type="EMBL" id="KF669663">
    <property type="protein sequence ID" value="AGY48699.1"/>
    <property type="molecule type" value="Genomic_DNA"/>
</dbReference>
<protein>
    <submittedName>
        <fullName evidence="2">Uncharacterized protein</fullName>
    </submittedName>
</protein>
<evidence type="ECO:0000256" key="1">
    <source>
        <dbReference type="SAM" id="Phobius"/>
    </source>
</evidence>
<evidence type="ECO:0000313" key="3">
    <source>
        <dbReference type="Proteomes" id="UP000017658"/>
    </source>
</evidence>